<proteinExistence type="predicted"/>
<accession>A0A0A9B7I6</accession>
<protein>
    <submittedName>
        <fullName evidence="1">Uncharacterized protein</fullName>
    </submittedName>
</protein>
<reference evidence="1" key="1">
    <citation type="submission" date="2014-09" db="EMBL/GenBank/DDBJ databases">
        <authorList>
            <person name="Magalhaes I.L.F."/>
            <person name="Oliveira U."/>
            <person name="Santos F.R."/>
            <person name="Vidigal T.H.D.A."/>
            <person name="Brescovit A.D."/>
            <person name="Santos A.J."/>
        </authorList>
    </citation>
    <scope>NUCLEOTIDE SEQUENCE</scope>
    <source>
        <tissue evidence="1">Shoot tissue taken approximately 20 cm above the soil surface</tissue>
    </source>
</reference>
<organism evidence="1">
    <name type="scientific">Arundo donax</name>
    <name type="common">Giant reed</name>
    <name type="synonym">Donax arundinaceus</name>
    <dbReference type="NCBI Taxonomy" id="35708"/>
    <lineage>
        <taxon>Eukaryota</taxon>
        <taxon>Viridiplantae</taxon>
        <taxon>Streptophyta</taxon>
        <taxon>Embryophyta</taxon>
        <taxon>Tracheophyta</taxon>
        <taxon>Spermatophyta</taxon>
        <taxon>Magnoliopsida</taxon>
        <taxon>Liliopsida</taxon>
        <taxon>Poales</taxon>
        <taxon>Poaceae</taxon>
        <taxon>PACMAD clade</taxon>
        <taxon>Arundinoideae</taxon>
        <taxon>Arundineae</taxon>
        <taxon>Arundo</taxon>
    </lineage>
</organism>
<sequence>MDEKAEYSKENN</sequence>
<evidence type="ECO:0000313" key="1">
    <source>
        <dbReference type="EMBL" id="JAD59974.1"/>
    </source>
</evidence>
<reference evidence="1" key="2">
    <citation type="journal article" date="2015" name="Data Brief">
        <title>Shoot transcriptome of the giant reed, Arundo donax.</title>
        <authorList>
            <person name="Barrero R.A."/>
            <person name="Guerrero F.D."/>
            <person name="Moolhuijzen P."/>
            <person name="Goolsby J.A."/>
            <person name="Tidwell J."/>
            <person name="Bellgard S.E."/>
            <person name="Bellgard M.I."/>
        </authorList>
    </citation>
    <scope>NUCLEOTIDE SEQUENCE</scope>
    <source>
        <tissue evidence="1">Shoot tissue taken approximately 20 cm above the soil surface</tissue>
    </source>
</reference>
<dbReference type="EMBL" id="GBRH01237921">
    <property type="protein sequence ID" value="JAD59974.1"/>
    <property type="molecule type" value="Transcribed_RNA"/>
</dbReference>
<name>A0A0A9B7I6_ARUDO</name>